<gene>
    <name evidence="14" type="ORF">D3877_21780</name>
</gene>
<evidence type="ECO:0000256" key="9">
    <source>
        <dbReference type="ARBA" id="ARBA00025772"/>
    </source>
</evidence>
<dbReference type="AlphaFoldDB" id="A0A418VSG1"/>
<sequence>MAARAARARMKTSATDATDARRAARSRGQGGFTLIELLVTLTLAGLLLSIVPAMSSHGGDKARLSAAARSVAAALALARSDAVMRNAESAFVLDLDQRRFGLAGQALDGALDAGLSVAMTASGAASASRGLIRFYPNGGSDGGDITLRNPAGGVTLRVDWLSGAVTATRMALPA</sequence>
<dbReference type="Gene3D" id="3.30.700.10">
    <property type="entry name" value="Glycoprotein, Type 4 Pilin"/>
    <property type="match status" value="1"/>
</dbReference>
<comment type="similarity">
    <text evidence="9">Belongs to the GSP H family.</text>
</comment>
<evidence type="ECO:0000256" key="2">
    <source>
        <dbReference type="ARBA" id="ARBA00021549"/>
    </source>
</evidence>
<evidence type="ECO:0000256" key="11">
    <source>
        <dbReference type="SAM" id="MobiDB-lite"/>
    </source>
</evidence>
<dbReference type="PROSITE" id="PS00409">
    <property type="entry name" value="PROKAR_NTER_METHYL"/>
    <property type="match status" value="1"/>
</dbReference>
<comment type="subcellular location">
    <subcellularLocation>
        <location evidence="1">Cell inner membrane</location>
        <topology evidence="1">Single-pass membrane protein</topology>
    </subcellularLocation>
</comment>
<keyword evidence="15" id="KW-1185">Reference proteome</keyword>
<proteinExistence type="inferred from homology"/>
<dbReference type="Proteomes" id="UP000283458">
    <property type="component" value="Unassembled WGS sequence"/>
</dbReference>
<dbReference type="Pfam" id="PF12019">
    <property type="entry name" value="GspH"/>
    <property type="match status" value="1"/>
</dbReference>
<dbReference type="EMBL" id="QYUL01000003">
    <property type="protein sequence ID" value="RJF79408.1"/>
    <property type="molecule type" value="Genomic_DNA"/>
</dbReference>
<organism evidence="14 15">
    <name type="scientific">Azospirillum cavernae</name>
    <dbReference type="NCBI Taxonomy" id="2320860"/>
    <lineage>
        <taxon>Bacteria</taxon>
        <taxon>Pseudomonadati</taxon>
        <taxon>Pseudomonadota</taxon>
        <taxon>Alphaproteobacteria</taxon>
        <taxon>Rhodospirillales</taxon>
        <taxon>Azospirillaceae</taxon>
        <taxon>Azospirillum</taxon>
    </lineage>
</organism>
<evidence type="ECO:0000256" key="5">
    <source>
        <dbReference type="ARBA" id="ARBA00022519"/>
    </source>
</evidence>
<keyword evidence="8 12" id="KW-0472">Membrane</keyword>
<accession>A0A418VSG1</accession>
<evidence type="ECO:0000256" key="10">
    <source>
        <dbReference type="ARBA" id="ARBA00030775"/>
    </source>
</evidence>
<dbReference type="GO" id="GO:0015628">
    <property type="term" value="P:protein secretion by the type II secretion system"/>
    <property type="evidence" value="ECO:0007669"/>
    <property type="project" value="InterPro"/>
</dbReference>
<dbReference type="GO" id="GO:0015627">
    <property type="term" value="C:type II protein secretion system complex"/>
    <property type="evidence" value="ECO:0007669"/>
    <property type="project" value="InterPro"/>
</dbReference>
<dbReference type="Pfam" id="PF07963">
    <property type="entry name" value="N_methyl"/>
    <property type="match status" value="1"/>
</dbReference>
<keyword evidence="5" id="KW-0997">Cell inner membrane</keyword>
<keyword evidence="4" id="KW-0488">Methylation</keyword>
<dbReference type="GO" id="GO:0005886">
    <property type="term" value="C:plasma membrane"/>
    <property type="evidence" value="ECO:0007669"/>
    <property type="project" value="UniProtKB-SubCell"/>
</dbReference>
<evidence type="ECO:0000256" key="6">
    <source>
        <dbReference type="ARBA" id="ARBA00022692"/>
    </source>
</evidence>
<evidence type="ECO:0000313" key="15">
    <source>
        <dbReference type="Proteomes" id="UP000283458"/>
    </source>
</evidence>
<feature type="domain" description="General secretion pathway GspH" evidence="13">
    <location>
        <begin position="67"/>
        <end position="160"/>
    </location>
</feature>
<evidence type="ECO:0000256" key="12">
    <source>
        <dbReference type="SAM" id="Phobius"/>
    </source>
</evidence>
<evidence type="ECO:0000256" key="8">
    <source>
        <dbReference type="ARBA" id="ARBA00023136"/>
    </source>
</evidence>
<evidence type="ECO:0000259" key="13">
    <source>
        <dbReference type="Pfam" id="PF12019"/>
    </source>
</evidence>
<feature type="region of interest" description="Disordered" evidence="11">
    <location>
        <begin position="1"/>
        <end position="22"/>
    </location>
</feature>
<evidence type="ECO:0000256" key="3">
    <source>
        <dbReference type="ARBA" id="ARBA00022475"/>
    </source>
</evidence>
<dbReference type="RefSeq" id="WP_119832867.1">
    <property type="nucleotide sequence ID" value="NZ_QYUL01000003.1"/>
</dbReference>
<keyword evidence="6 12" id="KW-0812">Transmembrane</keyword>
<dbReference type="InterPro" id="IPR012902">
    <property type="entry name" value="N_methyl_site"/>
</dbReference>
<dbReference type="NCBIfam" id="TIGR02532">
    <property type="entry name" value="IV_pilin_GFxxxE"/>
    <property type="match status" value="1"/>
</dbReference>
<keyword evidence="3" id="KW-1003">Cell membrane</keyword>
<feature type="transmembrane region" description="Helical" evidence="12">
    <location>
        <begin position="31"/>
        <end position="54"/>
    </location>
</feature>
<evidence type="ECO:0000256" key="1">
    <source>
        <dbReference type="ARBA" id="ARBA00004377"/>
    </source>
</evidence>
<evidence type="ECO:0000256" key="4">
    <source>
        <dbReference type="ARBA" id="ARBA00022481"/>
    </source>
</evidence>
<name>A0A418VSG1_9PROT</name>
<evidence type="ECO:0000313" key="14">
    <source>
        <dbReference type="EMBL" id="RJF79408.1"/>
    </source>
</evidence>
<protein>
    <recommendedName>
        <fullName evidence="2">Type II secretion system protein H</fullName>
    </recommendedName>
    <alternativeName>
        <fullName evidence="10">General secretion pathway protein H</fullName>
    </alternativeName>
</protein>
<comment type="caution">
    <text evidence="14">The sequence shown here is derived from an EMBL/GenBank/DDBJ whole genome shotgun (WGS) entry which is preliminary data.</text>
</comment>
<dbReference type="InterPro" id="IPR022346">
    <property type="entry name" value="T2SS_GspH"/>
</dbReference>
<dbReference type="SUPFAM" id="SSF54523">
    <property type="entry name" value="Pili subunits"/>
    <property type="match status" value="1"/>
</dbReference>
<evidence type="ECO:0000256" key="7">
    <source>
        <dbReference type="ARBA" id="ARBA00022989"/>
    </source>
</evidence>
<feature type="compositionally biased region" description="Basic residues" evidence="11">
    <location>
        <begin position="1"/>
        <end position="10"/>
    </location>
</feature>
<reference evidence="14 15" key="1">
    <citation type="submission" date="2018-09" db="EMBL/GenBank/DDBJ databases">
        <authorList>
            <person name="Zhu H."/>
        </authorList>
    </citation>
    <scope>NUCLEOTIDE SEQUENCE [LARGE SCALE GENOMIC DNA]</scope>
    <source>
        <strain evidence="14 15">K2W22B-5</strain>
    </source>
</reference>
<dbReference type="InterPro" id="IPR045584">
    <property type="entry name" value="Pilin-like"/>
</dbReference>
<keyword evidence="7 12" id="KW-1133">Transmembrane helix</keyword>